<dbReference type="EMBL" id="AUZY01006497">
    <property type="protein sequence ID" value="EQD54146.1"/>
    <property type="molecule type" value="Genomic_DNA"/>
</dbReference>
<feature type="non-terminal residue" evidence="4">
    <location>
        <position position="172"/>
    </location>
</feature>
<protein>
    <submittedName>
        <fullName evidence="4">Aldehyde Dehydrogenase</fullName>
        <ecNumber evidence="4">1.-.-.-</ecNumber>
    </submittedName>
</protein>
<feature type="domain" description="Aldehyde dehydrogenase" evidence="3">
    <location>
        <begin position="3"/>
        <end position="170"/>
    </location>
</feature>
<dbReference type="AlphaFoldDB" id="T1A0T4"/>
<evidence type="ECO:0000256" key="2">
    <source>
        <dbReference type="ARBA" id="ARBA00023002"/>
    </source>
</evidence>
<evidence type="ECO:0000256" key="1">
    <source>
        <dbReference type="ARBA" id="ARBA00009986"/>
    </source>
</evidence>
<dbReference type="InterPro" id="IPR016163">
    <property type="entry name" value="Ald_DH_C"/>
</dbReference>
<comment type="caution">
    <text evidence="4">The sequence shown here is derived from an EMBL/GenBank/DDBJ whole genome shotgun (WGS) entry which is preliminary data.</text>
</comment>
<dbReference type="SUPFAM" id="SSF53720">
    <property type="entry name" value="ALDH-like"/>
    <property type="match status" value="1"/>
</dbReference>
<accession>T1A0T4</accession>
<dbReference type="InterPro" id="IPR016162">
    <property type="entry name" value="Ald_DH_N"/>
</dbReference>
<dbReference type="Gene3D" id="3.40.309.10">
    <property type="entry name" value="Aldehyde Dehydrogenase, Chain A, domain 2"/>
    <property type="match status" value="1"/>
</dbReference>
<dbReference type="EC" id="1.-.-.-" evidence="4"/>
<evidence type="ECO:0000259" key="3">
    <source>
        <dbReference type="Pfam" id="PF00171"/>
    </source>
</evidence>
<dbReference type="InterPro" id="IPR051020">
    <property type="entry name" value="ALDH-related_metabolic_enz"/>
</dbReference>
<dbReference type="InterPro" id="IPR016161">
    <property type="entry name" value="Ald_DH/histidinol_DH"/>
</dbReference>
<evidence type="ECO:0000313" key="4">
    <source>
        <dbReference type="EMBL" id="EQD54146.1"/>
    </source>
</evidence>
<organism evidence="4">
    <name type="scientific">mine drainage metagenome</name>
    <dbReference type="NCBI Taxonomy" id="410659"/>
    <lineage>
        <taxon>unclassified sequences</taxon>
        <taxon>metagenomes</taxon>
        <taxon>ecological metagenomes</taxon>
    </lineage>
</organism>
<keyword evidence="2 4" id="KW-0560">Oxidoreductase</keyword>
<dbReference type="PANTHER" id="PTHR42991:SF1">
    <property type="entry name" value="ALDEHYDE DEHYDROGENASE"/>
    <property type="match status" value="1"/>
</dbReference>
<reference evidence="4" key="1">
    <citation type="submission" date="2013-08" db="EMBL/GenBank/DDBJ databases">
        <authorList>
            <person name="Mendez C."/>
            <person name="Richter M."/>
            <person name="Ferrer M."/>
            <person name="Sanchez J."/>
        </authorList>
    </citation>
    <scope>NUCLEOTIDE SEQUENCE</scope>
</reference>
<dbReference type="GO" id="GO:0008911">
    <property type="term" value="F:lactaldehyde dehydrogenase (NAD+) activity"/>
    <property type="evidence" value="ECO:0007669"/>
    <property type="project" value="TreeGrafter"/>
</dbReference>
<dbReference type="Pfam" id="PF00171">
    <property type="entry name" value="Aldedh"/>
    <property type="match status" value="1"/>
</dbReference>
<comment type="similarity">
    <text evidence="1">Belongs to the aldehyde dehydrogenase family.</text>
</comment>
<proteinExistence type="inferred from homology"/>
<sequence length="172" mass="18019">MAGFNYPLLLATHKIAPGIAAGCPVVTKPAPQTPLATLWLTHLFRLALVENDVPVAAVQLVTGDAEVGRTLTTDRRIGAVSFTGSATVGHQIARDAAPTKTLLELGSNSALVVCADADLARAADAVIRGGYYASGQACISVQRVIVVEQVREPFLRLLADRLGQVVVGDPRL</sequence>
<gene>
    <name evidence="4" type="ORF">B1B_09818</name>
</gene>
<dbReference type="Gene3D" id="3.40.605.10">
    <property type="entry name" value="Aldehyde Dehydrogenase, Chain A, domain 1"/>
    <property type="match status" value="1"/>
</dbReference>
<dbReference type="PANTHER" id="PTHR42991">
    <property type="entry name" value="ALDEHYDE DEHYDROGENASE"/>
    <property type="match status" value="1"/>
</dbReference>
<name>T1A0T4_9ZZZZ</name>
<dbReference type="InterPro" id="IPR015590">
    <property type="entry name" value="Aldehyde_DH_dom"/>
</dbReference>
<reference evidence="4" key="2">
    <citation type="journal article" date="2014" name="ISME J.">
        <title>Microbial stratification in low pH oxic and suboxic macroscopic growths along an acid mine drainage.</title>
        <authorList>
            <person name="Mendez-Garcia C."/>
            <person name="Mesa V."/>
            <person name="Sprenger R.R."/>
            <person name="Richter M."/>
            <person name="Diez M.S."/>
            <person name="Solano J."/>
            <person name="Bargiela R."/>
            <person name="Golyshina O.V."/>
            <person name="Manteca A."/>
            <person name="Ramos J.L."/>
            <person name="Gallego J.R."/>
            <person name="Llorente I."/>
            <person name="Martins Dos Santos V.A."/>
            <person name="Jensen O.N."/>
            <person name="Pelaez A.I."/>
            <person name="Sanchez J."/>
            <person name="Ferrer M."/>
        </authorList>
    </citation>
    <scope>NUCLEOTIDE SEQUENCE</scope>
</reference>